<name>A0ACB8FD83_9SAUR</name>
<dbReference type="Proteomes" id="UP000827872">
    <property type="component" value="Linkage Group LG09"/>
</dbReference>
<proteinExistence type="predicted"/>
<gene>
    <name evidence="1" type="ORF">K3G42_018251</name>
</gene>
<evidence type="ECO:0000313" key="2">
    <source>
        <dbReference type="Proteomes" id="UP000827872"/>
    </source>
</evidence>
<evidence type="ECO:0000313" key="1">
    <source>
        <dbReference type="EMBL" id="KAH8003403.1"/>
    </source>
</evidence>
<protein>
    <submittedName>
        <fullName evidence="1">Uncharacterized protein</fullName>
    </submittedName>
</protein>
<accession>A0ACB8FD83</accession>
<comment type="caution">
    <text evidence="1">The sequence shown here is derived from an EMBL/GenBank/DDBJ whole genome shotgun (WGS) entry which is preliminary data.</text>
</comment>
<organism evidence="1 2">
    <name type="scientific">Sphaerodactylus townsendi</name>
    <dbReference type="NCBI Taxonomy" id="933632"/>
    <lineage>
        <taxon>Eukaryota</taxon>
        <taxon>Metazoa</taxon>
        <taxon>Chordata</taxon>
        <taxon>Craniata</taxon>
        <taxon>Vertebrata</taxon>
        <taxon>Euteleostomi</taxon>
        <taxon>Lepidosauria</taxon>
        <taxon>Squamata</taxon>
        <taxon>Bifurcata</taxon>
        <taxon>Gekkota</taxon>
        <taxon>Sphaerodactylidae</taxon>
        <taxon>Sphaerodactylus</taxon>
    </lineage>
</organism>
<keyword evidence="2" id="KW-1185">Reference proteome</keyword>
<dbReference type="EMBL" id="CM037622">
    <property type="protein sequence ID" value="KAH8003403.1"/>
    <property type="molecule type" value="Genomic_DNA"/>
</dbReference>
<reference evidence="1" key="1">
    <citation type="submission" date="2021-08" db="EMBL/GenBank/DDBJ databases">
        <title>The first chromosome-level gecko genome reveals the dynamic sex chromosomes of Neotropical dwarf geckos (Sphaerodactylidae: Sphaerodactylus).</title>
        <authorList>
            <person name="Pinto B.J."/>
            <person name="Keating S.E."/>
            <person name="Gamble T."/>
        </authorList>
    </citation>
    <scope>NUCLEOTIDE SEQUENCE</scope>
    <source>
        <strain evidence="1">TG3544</strain>
    </source>
</reference>
<sequence length="91" mass="9760">MARESGSAAAAGSKYLIAGFREWASERGSESRSKWISGELWMLLSPPISLLPKLLRFGLTKSSGSLISSQVLQCPQSFPHIPALENGPDDG</sequence>